<dbReference type="Pfam" id="PF00078">
    <property type="entry name" value="RVT_1"/>
    <property type="match status" value="1"/>
</dbReference>
<dbReference type="InterPro" id="IPR043502">
    <property type="entry name" value="DNA/RNA_pol_sf"/>
</dbReference>
<feature type="domain" description="Reverse transcriptase" evidence="8">
    <location>
        <begin position="92"/>
        <end position="273"/>
    </location>
</feature>
<accession>A0A8S4QL81</accession>
<dbReference type="PANTHER" id="PTHR37984:SF5">
    <property type="entry name" value="PROTEIN NYNRIN-LIKE"/>
    <property type="match status" value="1"/>
</dbReference>
<dbReference type="Gene3D" id="3.30.70.270">
    <property type="match status" value="2"/>
</dbReference>
<dbReference type="InterPro" id="IPR050951">
    <property type="entry name" value="Retrovirus_Pol_polyprotein"/>
</dbReference>
<dbReference type="EMBL" id="CAKXAJ010008307">
    <property type="protein sequence ID" value="CAH2210808.1"/>
    <property type="molecule type" value="Genomic_DNA"/>
</dbReference>
<dbReference type="FunFam" id="3.30.70.270:FF:000020">
    <property type="entry name" value="Transposon Tf2-6 polyprotein-like Protein"/>
    <property type="match status" value="1"/>
</dbReference>
<evidence type="ECO:0000313" key="9">
    <source>
        <dbReference type="EMBL" id="CAH2210808.1"/>
    </source>
</evidence>
<keyword evidence="5" id="KW-0255">Endonuclease</keyword>
<reference evidence="9" key="1">
    <citation type="submission" date="2022-03" db="EMBL/GenBank/DDBJ databases">
        <authorList>
            <person name="Lindestad O."/>
        </authorList>
    </citation>
    <scope>NUCLEOTIDE SEQUENCE</scope>
</reference>
<feature type="non-terminal residue" evidence="9">
    <location>
        <position position="523"/>
    </location>
</feature>
<dbReference type="SUPFAM" id="SSF56672">
    <property type="entry name" value="DNA/RNA polymerases"/>
    <property type="match status" value="1"/>
</dbReference>
<protein>
    <recommendedName>
        <fullName evidence="1">RNA-directed DNA polymerase</fullName>
        <ecNumber evidence="1">2.7.7.49</ecNumber>
    </recommendedName>
</protein>
<dbReference type="Pfam" id="PF17917">
    <property type="entry name" value="RT_RNaseH"/>
    <property type="match status" value="1"/>
</dbReference>
<dbReference type="AlphaFoldDB" id="A0A8S4QL81"/>
<comment type="caution">
    <text evidence="9">The sequence shown here is derived from an EMBL/GenBank/DDBJ whole genome shotgun (WGS) entry which is preliminary data.</text>
</comment>
<dbReference type="InterPro" id="IPR000477">
    <property type="entry name" value="RT_dom"/>
</dbReference>
<evidence type="ECO:0000256" key="3">
    <source>
        <dbReference type="ARBA" id="ARBA00022695"/>
    </source>
</evidence>
<keyword evidence="4" id="KW-0540">Nuclease</keyword>
<keyword evidence="2" id="KW-0808">Transferase</keyword>
<dbReference type="Gene3D" id="3.10.10.10">
    <property type="entry name" value="HIV Type 1 Reverse Transcriptase, subunit A, domain 1"/>
    <property type="match status" value="1"/>
</dbReference>
<keyword evidence="6" id="KW-0378">Hydrolase</keyword>
<name>A0A8S4QL81_9NEOP</name>
<dbReference type="OrthoDB" id="425619at2759"/>
<dbReference type="CDD" id="cd09274">
    <property type="entry name" value="RNase_HI_RT_Ty3"/>
    <property type="match status" value="1"/>
</dbReference>
<evidence type="ECO:0000313" key="10">
    <source>
        <dbReference type="Proteomes" id="UP000838756"/>
    </source>
</evidence>
<evidence type="ECO:0000256" key="5">
    <source>
        <dbReference type="ARBA" id="ARBA00022759"/>
    </source>
</evidence>
<dbReference type="PROSITE" id="PS50878">
    <property type="entry name" value="RT_POL"/>
    <property type="match status" value="1"/>
</dbReference>
<dbReference type="InterPro" id="IPR043128">
    <property type="entry name" value="Rev_trsase/Diguanyl_cyclase"/>
</dbReference>
<dbReference type="EC" id="2.7.7.49" evidence="1"/>
<dbReference type="InterPro" id="IPR041373">
    <property type="entry name" value="RT_RNaseH"/>
</dbReference>
<organism evidence="9 10">
    <name type="scientific">Pararge aegeria aegeria</name>
    <dbReference type="NCBI Taxonomy" id="348720"/>
    <lineage>
        <taxon>Eukaryota</taxon>
        <taxon>Metazoa</taxon>
        <taxon>Ecdysozoa</taxon>
        <taxon>Arthropoda</taxon>
        <taxon>Hexapoda</taxon>
        <taxon>Insecta</taxon>
        <taxon>Pterygota</taxon>
        <taxon>Neoptera</taxon>
        <taxon>Endopterygota</taxon>
        <taxon>Lepidoptera</taxon>
        <taxon>Glossata</taxon>
        <taxon>Ditrysia</taxon>
        <taxon>Papilionoidea</taxon>
        <taxon>Nymphalidae</taxon>
        <taxon>Satyrinae</taxon>
        <taxon>Satyrini</taxon>
        <taxon>Parargina</taxon>
        <taxon>Pararge</taxon>
    </lineage>
</organism>
<gene>
    <name evidence="9" type="primary">jg24696</name>
    <name evidence="9" type="ORF">PAEG_LOCUS2666</name>
</gene>
<keyword evidence="7" id="KW-0695">RNA-directed DNA polymerase</keyword>
<dbReference type="Proteomes" id="UP000838756">
    <property type="component" value="Unassembled WGS sequence"/>
</dbReference>
<evidence type="ECO:0000259" key="8">
    <source>
        <dbReference type="PROSITE" id="PS50878"/>
    </source>
</evidence>
<dbReference type="GO" id="GO:0016787">
    <property type="term" value="F:hydrolase activity"/>
    <property type="evidence" value="ECO:0007669"/>
    <property type="project" value="UniProtKB-KW"/>
</dbReference>
<keyword evidence="3" id="KW-0548">Nucleotidyltransferase</keyword>
<dbReference type="FunFam" id="3.10.20.370:FF:000001">
    <property type="entry name" value="Retrovirus-related Pol polyprotein from transposon 17.6-like protein"/>
    <property type="match status" value="1"/>
</dbReference>
<dbReference type="GO" id="GO:0004519">
    <property type="term" value="F:endonuclease activity"/>
    <property type="evidence" value="ECO:0007669"/>
    <property type="project" value="UniProtKB-KW"/>
</dbReference>
<evidence type="ECO:0000256" key="4">
    <source>
        <dbReference type="ARBA" id="ARBA00022722"/>
    </source>
</evidence>
<dbReference type="CDD" id="cd01647">
    <property type="entry name" value="RT_LTR"/>
    <property type="match status" value="1"/>
</dbReference>
<evidence type="ECO:0000256" key="2">
    <source>
        <dbReference type="ARBA" id="ARBA00022679"/>
    </source>
</evidence>
<proteinExistence type="predicted"/>
<evidence type="ECO:0000256" key="1">
    <source>
        <dbReference type="ARBA" id="ARBA00012493"/>
    </source>
</evidence>
<evidence type="ECO:0000256" key="6">
    <source>
        <dbReference type="ARBA" id="ARBA00022801"/>
    </source>
</evidence>
<dbReference type="GO" id="GO:0003964">
    <property type="term" value="F:RNA-directed DNA polymerase activity"/>
    <property type="evidence" value="ECO:0007669"/>
    <property type="project" value="UniProtKB-KW"/>
</dbReference>
<keyword evidence="10" id="KW-1185">Reference proteome</keyword>
<dbReference type="PANTHER" id="PTHR37984">
    <property type="entry name" value="PROTEIN CBG26694"/>
    <property type="match status" value="1"/>
</dbReference>
<sequence>MVERPNSTLVKTITDKNDRLCSYDSLTENQRRTANVIIDQFKEISYETRGLGRTSLITHTIDTGDAAPIRQRYYRMSPEKQRILSRQLDEMLQDDVVEPCESPWSSPVLLTPKKNGELRFCLDSRKLNAVTKKDAYSLPYISDILDNLRDAKYLSSLDLSKSFWQILIKKEDRCKTAFYIPSRGTFQFKSMPFGLTNAPATQQRLVDTLFYGPEFEHMVFVFVDDIIVISPTFEEHIALLKRVLNKLKIANLTINFEKSKFFRNKLNYLGYVVDCKGLHADPTKIEAILNYKTPGNRKEVRRFLGTASWYRRFIPNFSALASPLNKLTSQKKNAPSFCWTPEAESSFKKLKECLVTAPVLSCPDYSKPFEVHADASDFGLGAVLTQTLDGNEKVIAYMSKSLNDQERNYSATEREALAVLTAIEHWRCYLENGHKFIVYTDHASLKWFLNLNNPTGRLARWGVRLSAYNFEIKHRKGSENVVPDSLSRSVPIAVINESSSKNVPPNTSDPWYLNIYNGTLNSP</sequence>
<evidence type="ECO:0000256" key="7">
    <source>
        <dbReference type="ARBA" id="ARBA00022918"/>
    </source>
</evidence>